<evidence type="ECO:0000256" key="2">
    <source>
        <dbReference type="ARBA" id="ARBA00008422"/>
    </source>
</evidence>
<evidence type="ECO:0000256" key="1">
    <source>
        <dbReference type="ARBA" id="ARBA00004236"/>
    </source>
</evidence>
<evidence type="ECO:0000256" key="3">
    <source>
        <dbReference type="ARBA" id="ARBA00012976"/>
    </source>
</evidence>
<dbReference type="CDD" id="cd07061">
    <property type="entry name" value="HP_HAP_like"/>
    <property type="match status" value="1"/>
</dbReference>
<evidence type="ECO:0000256" key="15">
    <source>
        <dbReference type="ARBA" id="ARBA00043832"/>
    </source>
</evidence>
<dbReference type="OrthoDB" id="6509975at2759"/>
<comment type="catalytic activity">
    <reaction evidence="15">
        <text>(2R)-2,3-bisphosphoglycerate + H2O = (2R)-2-phosphoglycerate + phosphate</text>
        <dbReference type="Rhea" id="RHEA:27381"/>
        <dbReference type="ChEBI" id="CHEBI:15377"/>
        <dbReference type="ChEBI" id="CHEBI:43474"/>
        <dbReference type="ChEBI" id="CHEBI:58248"/>
        <dbReference type="ChEBI" id="CHEBI:58289"/>
        <dbReference type="EC" id="3.1.3.80"/>
    </reaction>
    <physiologicalReaction direction="left-to-right" evidence="15">
        <dbReference type="Rhea" id="RHEA:27382"/>
    </physiologicalReaction>
</comment>
<dbReference type="Pfam" id="PF00328">
    <property type="entry name" value="His_Phos_2"/>
    <property type="match status" value="1"/>
</dbReference>
<evidence type="ECO:0000256" key="8">
    <source>
        <dbReference type="ARBA" id="ARBA00022801"/>
    </source>
</evidence>
<comment type="catalytic activity">
    <reaction evidence="12">
        <text>1D-myo-inositol 1,2,5,6-tetrakisphosphate + H2O = 1D-myo-inositol 1,2,6-trisphosphate + phosphate</text>
        <dbReference type="Rhea" id="RHEA:77119"/>
        <dbReference type="ChEBI" id="CHEBI:15377"/>
        <dbReference type="ChEBI" id="CHEBI:43474"/>
        <dbReference type="ChEBI" id="CHEBI:195535"/>
        <dbReference type="ChEBI" id="CHEBI:195537"/>
        <dbReference type="EC" id="3.1.3.62"/>
    </reaction>
    <physiologicalReaction direction="left-to-right" evidence="12">
        <dbReference type="Rhea" id="RHEA:77120"/>
    </physiologicalReaction>
</comment>
<dbReference type="AlphaFoldDB" id="A0A9J6CPT5"/>
<comment type="similarity">
    <text evidence="2">Belongs to the histidine acid phosphatase family. MINPP1 subfamily.</text>
</comment>
<dbReference type="GO" id="GO:0003993">
    <property type="term" value="F:acid phosphatase activity"/>
    <property type="evidence" value="ECO:0007669"/>
    <property type="project" value="TreeGrafter"/>
</dbReference>
<evidence type="ECO:0000256" key="9">
    <source>
        <dbReference type="ARBA" id="ARBA00023136"/>
    </source>
</evidence>
<evidence type="ECO:0000256" key="6">
    <source>
        <dbReference type="ARBA" id="ARBA00022475"/>
    </source>
</evidence>
<evidence type="ECO:0000256" key="10">
    <source>
        <dbReference type="ARBA" id="ARBA00023180"/>
    </source>
</evidence>
<evidence type="ECO:0000256" key="13">
    <source>
        <dbReference type="ARBA" id="ARBA00043671"/>
    </source>
</evidence>
<dbReference type="PANTHER" id="PTHR20963">
    <property type="entry name" value="MULTIPLE INOSITOL POLYPHOSPHATE PHOSPHATASE-RELATED"/>
    <property type="match status" value="1"/>
</dbReference>
<dbReference type="InterPro" id="IPR029033">
    <property type="entry name" value="His_PPase_superfam"/>
</dbReference>
<dbReference type="PANTHER" id="PTHR20963:SF8">
    <property type="entry name" value="MULTIPLE INOSITOL POLYPHOSPHATE PHOSPHATASE 1"/>
    <property type="match status" value="1"/>
</dbReference>
<evidence type="ECO:0000256" key="5">
    <source>
        <dbReference type="ARBA" id="ARBA00018097"/>
    </source>
</evidence>
<dbReference type="EC" id="3.1.3.80" evidence="3"/>
<dbReference type="GO" id="GO:0034417">
    <property type="term" value="F:bisphosphoglycerate 3-phosphatase activity"/>
    <property type="evidence" value="ECO:0007669"/>
    <property type="project" value="UniProtKB-EC"/>
</dbReference>
<evidence type="ECO:0000256" key="12">
    <source>
        <dbReference type="ARBA" id="ARBA00043668"/>
    </source>
</evidence>
<comment type="catalytic activity">
    <reaction evidence="14">
        <text>1D-myo-inositol hexakisphosphate + H2O = 1D-myo-inositol 1,2,4,5,6-pentakisphosphate + phosphate</text>
        <dbReference type="Rhea" id="RHEA:16989"/>
        <dbReference type="ChEBI" id="CHEBI:15377"/>
        <dbReference type="ChEBI" id="CHEBI:43474"/>
        <dbReference type="ChEBI" id="CHEBI:57798"/>
        <dbReference type="ChEBI" id="CHEBI:58130"/>
        <dbReference type="EC" id="3.1.3.62"/>
    </reaction>
    <physiologicalReaction direction="left-to-right" evidence="14">
        <dbReference type="Rhea" id="RHEA:16990"/>
    </physiologicalReaction>
</comment>
<keyword evidence="19" id="KW-1185">Reference proteome</keyword>
<reference evidence="18" key="1">
    <citation type="submission" date="2021-03" db="EMBL/GenBank/DDBJ databases">
        <title>Chromosome level genome of the anhydrobiotic midge Polypedilum vanderplanki.</title>
        <authorList>
            <person name="Yoshida Y."/>
            <person name="Kikawada T."/>
            <person name="Gusev O."/>
        </authorList>
    </citation>
    <scope>NUCLEOTIDE SEQUENCE</scope>
    <source>
        <strain evidence="18">NIAS01</strain>
        <tissue evidence="18">Whole body or cell culture</tissue>
    </source>
</reference>
<feature type="disulfide bond" evidence="16">
    <location>
        <begin position="61"/>
        <end position="396"/>
    </location>
</feature>
<feature type="disulfide bond" evidence="16">
    <location>
        <begin position="265"/>
        <end position="280"/>
    </location>
</feature>
<dbReference type="InterPro" id="IPR016274">
    <property type="entry name" value="Histidine_acid_Pase_euk"/>
</dbReference>
<keyword evidence="6" id="KW-1003">Cell membrane</keyword>
<dbReference type="InterPro" id="IPR000560">
    <property type="entry name" value="His_Pase_clade-2"/>
</dbReference>
<evidence type="ECO:0000256" key="11">
    <source>
        <dbReference type="ARBA" id="ARBA00031642"/>
    </source>
</evidence>
<evidence type="ECO:0000256" key="17">
    <source>
        <dbReference type="SAM" id="SignalP"/>
    </source>
</evidence>
<keyword evidence="7 17" id="KW-0732">Signal</keyword>
<comment type="catalytic activity">
    <reaction evidence="13">
        <text>1D-myo-inositol 1,2,4,5,6-pentakisphosphate + H2O = 1D-myo-inositol 1,2,5,6-tetrakisphosphate + phosphate</text>
        <dbReference type="Rhea" id="RHEA:77115"/>
        <dbReference type="ChEBI" id="CHEBI:15377"/>
        <dbReference type="ChEBI" id="CHEBI:43474"/>
        <dbReference type="ChEBI" id="CHEBI:57798"/>
        <dbReference type="ChEBI" id="CHEBI:195535"/>
        <dbReference type="EC" id="3.1.3.62"/>
    </reaction>
    <physiologicalReaction direction="left-to-right" evidence="13">
        <dbReference type="Rhea" id="RHEA:77116"/>
    </physiologicalReaction>
</comment>
<sequence length="449" mass="51183">MKFLAVAIIFVTVASAISQTAPDPTYCYASDPIRSQQPRWADRTSNEFIRGHSVNPQVSSCTPARFWLYMRHGDRLPSTNDINRMVPFTNTQHPNIINAYNAGHSSLCPPDFTAINTWRWDSNITVAIEQFLTVSGWNIVKELARRYQRAFPTLLPPIYDRTRFSFRHTDRQRTQATVRAFADGLFGENAYRNVIIQDPPNPDPLLRPHDNCPAYDVASNTQAERDRWQNSQEFQATLTRINDKLGLTGNQRLSARQARTMWEICQFHQLWDTTQDAPFCGAISPFDNLRLEYFEDIDEYYTSGYGLNPVRLAENLNCPLMQDLISFLTSNDPNEETVRIRSAHQTSFQLFLVSLGVFRDEKPLLATNFAQQSNRLWRTSYISPMATNIVAVRYNCAGVDNDDVLFLMNEKPLVIPGCASTGLCKVRDIVARYSRFISANCATLSCSTL</sequence>
<dbReference type="EMBL" id="JADBJN010000001">
    <property type="protein sequence ID" value="KAG5683997.1"/>
    <property type="molecule type" value="Genomic_DNA"/>
</dbReference>
<dbReference type="PIRSF" id="PIRSF000894">
    <property type="entry name" value="Acid_phosphatase"/>
    <property type="match status" value="1"/>
</dbReference>
<evidence type="ECO:0000256" key="14">
    <source>
        <dbReference type="ARBA" id="ARBA00043691"/>
    </source>
</evidence>
<keyword evidence="16" id="KW-1015">Disulfide bond</keyword>
<evidence type="ECO:0000256" key="7">
    <source>
        <dbReference type="ARBA" id="ARBA00022729"/>
    </source>
</evidence>
<dbReference type="EC" id="3.1.3.62" evidence="4"/>
<dbReference type="Proteomes" id="UP001107558">
    <property type="component" value="Chromosome 1"/>
</dbReference>
<dbReference type="GO" id="GO:0005886">
    <property type="term" value="C:plasma membrane"/>
    <property type="evidence" value="ECO:0007669"/>
    <property type="project" value="UniProtKB-SubCell"/>
</dbReference>
<gene>
    <name evidence="18" type="ORF">PVAND_013250</name>
</gene>
<protein>
    <recommendedName>
        <fullName evidence="5">Multiple inositol polyphosphate phosphatase 1</fullName>
        <ecNumber evidence="4">3.1.3.62</ecNumber>
        <ecNumber evidence="3">3.1.3.80</ecNumber>
    </recommendedName>
    <alternativeName>
        <fullName evidence="11">2,3-bisphosphoglycerate 3-phosphatase</fullName>
    </alternativeName>
</protein>
<feature type="disulfide bond" evidence="16">
    <location>
        <begin position="418"/>
        <end position="424"/>
    </location>
</feature>
<dbReference type="Gene3D" id="3.40.50.1240">
    <property type="entry name" value="Phosphoglycerate mutase-like"/>
    <property type="match status" value="1"/>
</dbReference>
<keyword evidence="8" id="KW-0378">Hydrolase</keyword>
<organism evidence="18 19">
    <name type="scientific">Polypedilum vanderplanki</name>
    <name type="common">Sleeping chironomid midge</name>
    <dbReference type="NCBI Taxonomy" id="319348"/>
    <lineage>
        <taxon>Eukaryota</taxon>
        <taxon>Metazoa</taxon>
        <taxon>Ecdysozoa</taxon>
        <taxon>Arthropoda</taxon>
        <taxon>Hexapoda</taxon>
        <taxon>Insecta</taxon>
        <taxon>Pterygota</taxon>
        <taxon>Neoptera</taxon>
        <taxon>Endopterygota</taxon>
        <taxon>Diptera</taxon>
        <taxon>Nematocera</taxon>
        <taxon>Chironomoidea</taxon>
        <taxon>Chironomidae</taxon>
        <taxon>Chironominae</taxon>
        <taxon>Polypedilum</taxon>
        <taxon>Polypedilum</taxon>
    </lineage>
</organism>
<dbReference type="SUPFAM" id="SSF53254">
    <property type="entry name" value="Phosphoglycerate mutase-like"/>
    <property type="match status" value="1"/>
</dbReference>
<keyword evidence="9" id="KW-0472">Membrane</keyword>
<evidence type="ECO:0000256" key="16">
    <source>
        <dbReference type="PIRSR" id="PIRSR000894-2"/>
    </source>
</evidence>
<comment type="subcellular location">
    <subcellularLocation>
        <location evidence="1">Cell membrane</location>
    </subcellularLocation>
</comment>
<evidence type="ECO:0000313" key="19">
    <source>
        <dbReference type="Proteomes" id="UP001107558"/>
    </source>
</evidence>
<accession>A0A9J6CPT5</accession>
<comment type="caution">
    <text evidence="18">The sequence shown here is derived from an EMBL/GenBank/DDBJ whole genome shotgun (WGS) entry which is preliminary data.</text>
</comment>
<evidence type="ECO:0000256" key="4">
    <source>
        <dbReference type="ARBA" id="ARBA00013040"/>
    </source>
</evidence>
<feature type="chain" id="PRO_5039936227" description="Multiple inositol polyphosphate phosphatase 1" evidence="17">
    <location>
        <begin position="17"/>
        <end position="449"/>
    </location>
</feature>
<dbReference type="GO" id="GO:0052745">
    <property type="term" value="F:inositol phosphate phosphatase activity"/>
    <property type="evidence" value="ECO:0007669"/>
    <property type="project" value="TreeGrafter"/>
</dbReference>
<feature type="signal peptide" evidence="17">
    <location>
        <begin position="1"/>
        <end position="16"/>
    </location>
</feature>
<keyword evidence="10" id="KW-0325">Glycoprotein</keyword>
<proteinExistence type="inferred from homology"/>
<name>A0A9J6CPT5_POLVA</name>
<evidence type="ECO:0000313" key="18">
    <source>
        <dbReference type="EMBL" id="KAG5683997.1"/>
    </source>
</evidence>